<name>A0AAP2G0R2_9BACT</name>
<comment type="catalytic activity">
    <reaction evidence="1">
        <text>Hydrolyzes the link between N-acetylmuramoyl residues and L-amino acid residues in certain cell-wall glycopeptides.</text>
        <dbReference type="EC" id="3.5.1.28"/>
    </reaction>
</comment>
<dbReference type="CDD" id="cd02696">
    <property type="entry name" value="MurNAc-LAA"/>
    <property type="match status" value="1"/>
</dbReference>
<proteinExistence type="predicted"/>
<reference evidence="5 6" key="1">
    <citation type="submission" date="2021-05" db="EMBL/GenBank/DDBJ databases">
        <authorList>
            <person name="Zhang Z.D."/>
            <person name="Osman G."/>
        </authorList>
    </citation>
    <scope>NUCLEOTIDE SEQUENCE [LARGE SCALE GENOMIC DNA]</scope>
    <source>
        <strain evidence="5 6">KCTC 32217</strain>
    </source>
</reference>
<dbReference type="FunFam" id="3.40.630.40:FF:000005">
    <property type="entry name" value="N-acetylmuramoyl-L-alanine amidase (AmiA)"/>
    <property type="match status" value="1"/>
</dbReference>
<dbReference type="AlphaFoldDB" id="A0AAP2G0R2"/>
<dbReference type="GO" id="GO:0008745">
    <property type="term" value="F:N-acetylmuramoyl-L-alanine amidase activity"/>
    <property type="evidence" value="ECO:0007669"/>
    <property type="project" value="UniProtKB-EC"/>
</dbReference>
<dbReference type="Gene3D" id="3.40.630.40">
    <property type="entry name" value="Zn-dependent exopeptidases"/>
    <property type="match status" value="1"/>
</dbReference>
<dbReference type="EMBL" id="JAHCMY010000001">
    <property type="protein sequence ID" value="MBS9522757.1"/>
    <property type="molecule type" value="Genomic_DNA"/>
</dbReference>
<protein>
    <recommendedName>
        <fullName evidence="2">N-acetylmuramoyl-L-alanine amidase</fullName>
        <ecNumber evidence="2">3.5.1.28</ecNumber>
    </recommendedName>
</protein>
<evidence type="ECO:0000259" key="4">
    <source>
        <dbReference type="SMART" id="SM00646"/>
    </source>
</evidence>
<comment type="caution">
    <text evidence="5">The sequence shown here is derived from an EMBL/GenBank/DDBJ whole genome shotgun (WGS) entry which is preliminary data.</text>
</comment>
<evidence type="ECO:0000256" key="2">
    <source>
        <dbReference type="ARBA" id="ARBA00011901"/>
    </source>
</evidence>
<dbReference type="GO" id="GO:0030288">
    <property type="term" value="C:outer membrane-bounded periplasmic space"/>
    <property type="evidence" value="ECO:0007669"/>
    <property type="project" value="TreeGrafter"/>
</dbReference>
<evidence type="ECO:0000256" key="1">
    <source>
        <dbReference type="ARBA" id="ARBA00001561"/>
    </source>
</evidence>
<organism evidence="5 6">
    <name type="scientific">Litoribacter ruber</name>
    <dbReference type="NCBI Taxonomy" id="702568"/>
    <lineage>
        <taxon>Bacteria</taxon>
        <taxon>Pseudomonadati</taxon>
        <taxon>Bacteroidota</taxon>
        <taxon>Cytophagia</taxon>
        <taxon>Cytophagales</taxon>
        <taxon>Cyclobacteriaceae</taxon>
        <taxon>Litoribacter</taxon>
    </lineage>
</organism>
<dbReference type="RefSeq" id="WP_213943644.1">
    <property type="nucleotide sequence ID" value="NZ_JAHCMY010000001.1"/>
</dbReference>
<evidence type="ECO:0000313" key="6">
    <source>
        <dbReference type="Proteomes" id="UP001319104"/>
    </source>
</evidence>
<evidence type="ECO:0000313" key="5">
    <source>
        <dbReference type="EMBL" id="MBS9522757.1"/>
    </source>
</evidence>
<dbReference type="SMART" id="SM00646">
    <property type="entry name" value="Ami_3"/>
    <property type="match status" value="1"/>
</dbReference>
<dbReference type="SUPFAM" id="SSF53187">
    <property type="entry name" value="Zn-dependent exopeptidases"/>
    <property type="match status" value="1"/>
</dbReference>
<dbReference type="PANTHER" id="PTHR30404:SF0">
    <property type="entry name" value="N-ACETYLMURAMOYL-L-ALANINE AMIDASE AMIC"/>
    <property type="match status" value="1"/>
</dbReference>
<dbReference type="PANTHER" id="PTHR30404">
    <property type="entry name" value="N-ACETYLMURAMOYL-L-ALANINE AMIDASE"/>
    <property type="match status" value="1"/>
</dbReference>
<dbReference type="InterPro" id="IPR002508">
    <property type="entry name" value="MurNAc-LAA_cat"/>
</dbReference>
<keyword evidence="3" id="KW-0378">Hydrolase</keyword>
<keyword evidence="6" id="KW-1185">Reference proteome</keyword>
<accession>A0AAP2G0R2</accession>
<evidence type="ECO:0000256" key="3">
    <source>
        <dbReference type="ARBA" id="ARBA00022801"/>
    </source>
</evidence>
<gene>
    <name evidence="5" type="ORF">KI659_01900</name>
</gene>
<dbReference type="Pfam" id="PF01520">
    <property type="entry name" value="Amidase_3"/>
    <property type="match status" value="1"/>
</dbReference>
<dbReference type="Proteomes" id="UP001319104">
    <property type="component" value="Unassembled WGS sequence"/>
</dbReference>
<feature type="domain" description="MurNAc-LAA" evidence="4">
    <location>
        <begin position="99"/>
        <end position="257"/>
    </location>
</feature>
<dbReference type="EC" id="3.5.1.28" evidence="2"/>
<sequence>MKRTLPKNILIISILTLCGLFAGFVPTGERAPEFRLKRIVIDAGHGGHDPGTSGATSREKDVALKLALQVGKYIEENLPGVEVIYTRKTDVFIPLKERANIANRNKADLFVSIHCNATGNKGVAGTETYVMGSKNFDANFDIVKRENAVILLEDDYKENYEGFDPKSPESYMMFNLMQKAYFSNSLSLAQKIETDFTSRVQRKSRGVKQAPFYVLWTTSMPSVLIETGFLSNAAEERYLNSANGQTYLASAIYRSIKAYKEEIESM</sequence>
<dbReference type="GO" id="GO:0009253">
    <property type="term" value="P:peptidoglycan catabolic process"/>
    <property type="evidence" value="ECO:0007669"/>
    <property type="project" value="InterPro"/>
</dbReference>
<dbReference type="InterPro" id="IPR050695">
    <property type="entry name" value="N-acetylmuramoyl_amidase_3"/>
</dbReference>